<keyword evidence="5 6" id="KW-0884">PQQ biosynthesis</keyword>
<evidence type="ECO:0000256" key="1">
    <source>
        <dbReference type="ARBA" id="ARBA00004886"/>
    </source>
</evidence>
<dbReference type="InterPro" id="IPR011842">
    <property type="entry name" value="PQQ_synth_PqqB"/>
</dbReference>
<evidence type="ECO:0000256" key="2">
    <source>
        <dbReference type="ARBA" id="ARBA00008481"/>
    </source>
</evidence>
<dbReference type="STRING" id="497964.CfE428DRAFT_2150"/>
<protein>
    <recommendedName>
        <fullName evidence="3 6">Coenzyme PQQ synthesis protein B</fullName>
    </recommendedName>
    <alternativeName>
        <fullName evidence="6">Pyrroloquinoline quinone biosynthesis protein B</fullName>
    </alternativeName>
</protein>
<dbReference type="InterPro" id="IPR036866">
    <property type="entry name" value="RibonucZ/Hydroxyglut_hydro"/>
</dbReference>
<dbReference type="InterPro" id="IPR001279">
    <property type="entry name" value="Metallo-B-lactamas"/>
</dbReference>
<dbReference type="RefSeq" id="WP_006979475.1">
    <property type="nucleotide sequence ID" value="NZ_ABVL01000005.1"/>
</dbReference>
<proteinExistence type="inferred from homology"/>
<comment type="function">
    <text evidence="6">May be involved in the transport of PQQ or its precursor to the periplasm.</text>
</comment>
<organism evidence="8 9">
    <name type="scientific">Chthoniobacter flavus Ellin428</name>
    <dbReference type="NCBI Taxonomy" id="497964"/>
    <lineage>
        <taxon>Bacteria</taxon>
        <taxon>Pseudomonadati</taxon>
        <taxon>Verrucomicrobiota</taxon>
        <taxon>Spartobacteria</taxon>
        <taxon>Chthoniobacterales</taxon>
        <taxon>Chthoniobacteraceae</taxon>
        <taxon>Chthoniobacter</taxon>
    </lineage>
</organism>
<feature type="domain" description="Metallo-beta-lactamase" evidence="7">
    <location>
        <begin position="50"/>
        <end position="268"/>
    </location>
</feature>
<accession>B4CZR2</accession>
<dbReference type="Gene3D" id="3.60.15.10">
    <property type="entry name" value="Ribonuclease Z/Hydroxyacylglutathione hydrolase-like"/>
    <property type="match status" value="1"/>
</dbReference>
<dbReference type="GO" id="GO:0018189">
    <property type="term" value="P:pyrroloquinoline quinone biosynthetic process"/>
    <property type="evidence" value="ECO:0007669"/>
    <property type="project" value="UniProtKB-UniRule"/>
</dbReference>
<dbReference type="eggNOG" id="COG1235">
    <property type="taxonomic scope" value="Bacteria"/>
</dbReference>
<dbReference type="Pfam" id="PF12706">
    <property type="entry name" value="Lactamase_B_2"/>
    <property type="match status" value="1"/>
</dbReference>
<dbReference type="Proteomes" id="UP000005824">
    <property type="component" value="Unassembled WGS sequence"/>
</dbReference>
<dbReference type="SUPFAM" id="SSF56281">
    <property type="entry name" value="Metallo-hydrolase/oxidoreductase"/>
    <property type="match status" value="1"/>
</dbReference>
<name>B4CZR2_9BACT</name>
<dbReference type="HAMAP" id="MF_00653">
    <property type="entry name" value="PQQ_syn_PqqB"/>
    <property type="match status" value="1"/>
</dbReference>
<evidence type="ECO:0000313" key="8">
    <source>
        <dbReference type="EMBL" id="EDY20226.1"/>
    </source>
</evidence>
<dbReference type="UniPathway" id="UPA00539"/>
<comment type="similarity">
    <text evidence="2 6">Belongs to the PqqB family.</text>
</comment>
<evidence type="ECO:0000313" key="9">
    <source>
        <dbReference type="Proteomes" id="UP000005824"/>
    </source>
</evidence>
<dbReference type="InParanoid" id="B4CZR2"/>
<keyword evidence="9" id="KW-1185">Reference proteome</keyword>
<evidence type="ECO:0000256" key="5">
    <source>
        <dbReference type="ARBA" id="ARBA00022905"/>
    </source>
</evidence>
<dbReference type="EMBL" id="ABVL01000005">
    <property type="protein sequence ID" value="EDY20226.1"/>
    <property type="molecule type" value="Genomic_DNA"/>
</dbReference>
<evidence type="ECO:0000259" key="7">
    <source>
        <dbReference type="Pfam" id="PF12706"/>
    </source>
</evidence>
<reference evidence="8 9" key="1">
    <citation type="journal article" date="2011" name="J. Bacteriol.">
        <title>Genome sequence of Chthoniobacter flavus Ellin428, an aerobic heterotrophic soil bacterium.</title>
        <authorList>
            <person name="Kant R."/>
            <person name="van Passel M.W."/>
            <person name="Palva A."/>
            <person name="Lucas S."/>
            <person name="Lapidus A."/>
            <person name="Glavina Del Rio T."/>
            <person name="Dalin E."/>
            <person name="Tice H."/>
            <person name="Bruce D."/>
            <person name="Goodwin L."/>
            <person name="Pitluck S."/>
            <person name="Larimer F.W."/>
            <person name="Land M.L."/>
            <person name="Hauser L."/>
            <person name="Sangwan P."/>
            <person name="de Vos W.M."/>
            <person name="Janssen P.H."/>
            <person name="Smidt H."/>
        </authorList>
    </citation>
    <scope>NUCLEOTIDE SEQUENCE [LARGE SCALE GENOMIC DNA]</scope>
    <source>
        <strain evidence="8 9">Ellin428</strain>
    </source>
</reference>
<evidence type="ECO:0000256" key="3">
    <source>
        <dbReference type="ARBA" id="ARBA00015084"/>
    </source>
</evidence>
<dbReference type="AlphaFoldDB" id="B4CZR2"/>
<gene>
    <name evidence="6" type="primary">pqqB</name>
    <name evidence="8" type="ORF">CfE428DRAFT_2150</name>
</gene>
<evidence type="ECO:0000256" key="4">
    <source>
        <dbReference type="ARBA" id="ARBA00022448"/>
    </source>
</evidence>
<comment type="pathway">
    <text evidence="1 6">Cofactor biosynthesis; pyrroloquinoline quinone biosynthesis.</text>
</comment>
<comment type="caution">
    <text evidence="8">The sequence shown here is derived from an EMBL/GenBank/DDBJ whole genome shotgun (WGS) entry which is preliminary data.</text>
</comment>
<keyword evidence="4 6" id="KW-0813">Transport</keyword>
<sequence length="302" mass="32580">MAIRVRLLGTAAGGGLPQWNCACDNCLAARAGKIPTRTQSSVALSADGRNWFLVNASPDLRVQMEATPALHPRETSARNSPIAGVLLTNADLDHVLGLILLREGEPLSVLATDAVRETLTGPLGFETLLGGFCGIRWEKVTEDFSTLRLRDGSSSGLAVRTIFLPGGPPRFDKTSTAQSGHSVAYQIRDERGARLLLAPDVAEITPELQGALEESEAVIFDGTFWVADELRRINPEARTAQQMGHLPIRDGSLDVLRKSPARWKVFTHLNNTNPILAMDSPERTAVLSAGVLIGEDGLEFEL</sequence>
<dbReference type="CDD" id="cd16274">
    <property type="entry name" value="PQQB-like_MBL-fold"/>
    <property type="match status" value="1"/>
</dbReference>
<dbReference type="NCBIfam" id="TIGR02108">
    <property type="entry name" value="PQQ_syn_pqqB"/>
    <property type="match status" value="1"/>
</dbReference>
<evidence type="ECO:0000256" key="6">
    <source>
        <dbReference type="HAMAP-Rule" id="MF_00653"/>
    </source>
</evidence>